<evidence type="ECO:0000256" key="7">
    <source>
        <dbReference type="PIRSR" id="PIRSR600821-52"/>
    </source>
</evidence>
<comment type="pathway">
    <text evidence="5">Amino-acid biosynthesis; D-alanine biosynthesis; D-alanine from L-alanine: step 1/1.</text>
</comment>
<dbReference type="InterPro" id="IPR011079">
    <property type="entry name" value="Ala_racemase_C"/>
</dbReference>
<evidence type="ECO:0000256" key="5">
    <source>
        <dbReference type="HAMAP-Rule" id="MF_01201"/>
    </source>
</evidence>
<feature type="modified residue" description="N6-(pyridoxal phosphate)lysine" evidence="5 6">
    <location>
        <position position="40"/>
    </location>
</feature>
<evidence type="ECO:0000256" key="2">
    <source>
        <dbReference type="ARBA" id="ARBA00001933"/>
    </source>
</evidence>
<dbReference type="InterPro" id="IPR020622">
    <property type="entry name" value="Ala_racemase_pyridoxalP-BS"/>
</dbReference>
<dbReference type="InterPro" id="IPR001608">
    <property type="entry name" value="Ala_racemase_N"/>
</dbReference>
<dbReference type="CDD" id="cd00430">
    <property type="entry name" value="PLPDE_III_AR"/>
    <property type="match status" value="1"/>
</dbReference>
<dbReference type="PROSITE" id="PS00395">
    <property type="entry name" value="ALANINE_RACEMASE"/>
    <property type="match status" value="1"/>
</dbReference>
<dbReference type="UniPathway" id="UPA00042">
    <property type="reaction ID" value="UER00497"/>
</dbReference>
<dbReference type="GO" id="GO:0005829">
    <property type="term" value="C:cytosol"/>
    <property type="evidence" value="ECO:0007669"/>
    <property type="project" value="TreeGrafter"/>
</dbReference>
<dbReference type="Proteomes" id="UP000294321">
    <property type="component" value="Chromosome"/>
</dbReference>
<dbReference type="SUPFAM" id="SSF51419">
    <property type="entry name" value="PLP-binding barrel"/>
    <property type="match status" value="1"/>
</dbReference>
<dbReference type="AlphaFoldDB" id="A0A4P6ZN65"/>
<proteinExistence type="inferred from homology"/>
<dbReference type="Pfam" id="PF00842">
    <property type="entry name" value="Ala_racemase_C"/>
    <property type="match status" value="1"/>
</dbReference>
<dbReference type="KEGG" id="lji:ELX58_07185"/>
<evidence type="ECO:0000256" key="3">
    <source>
        <dbReference type="ARBA" id="ARBA00022898"/>
    </source>
</evidence>
<reference evidence="10" key="1">
    <citation type="submission" date="2018-12" db="EMBL/GenBank/DDBJ databases">
        <title>A new species of lactobacillus.</title>
        <authorList>
            <person name="Jian Y."/>
            <person name="Xin L."/>
            <person name="Hong Z.J."/>
            <person name="Ming L.Z."/>
            <person name="Hong X.Z."/>
        </authorList>
    </citation>
    <scope>NUCLEOTIDE SEQUENCE [LARGE SCALE GENOMIC DNA]</scope>
    <source>
        <strain evidence="10">HSLZ-75</strain>
    </source>
</reference>
<dbReference type="GO" id="GO:0009252">
    <property type="term" value="P:peptidoglycan biosynthetic process"/>
    <property type="evidence" value="ECO:0007669"/>
    <property type="project" value="TreeGrafter"/>
</dbReference>
<dbReference type="Pfam" id="PF01168">
    <property type="entry name" value="Ala_racemase_N"/>
    <property type="match status" value="1"/>
</dbReference>
<feature type="active site" description="Proton acceptor; specific for D-alanine" evidence="5">
    <location>
        <position position="40"/>
    </location>
</feature>
<dbReference type="InterPro" id="IPR000821">
    <property type="entry name" value="Ala_racemase"/>
</dbReference>
<dbReference type="FunFam" id="2.40.37.10:FF:000006">
    <property type="entry name" value="Alanine racemase"/>
    <property type="match status" value="1"/>
</dbReference>
<dbReference type="EMBL" id="CP034726">
    <property type="protein sequence ID" value="QBP18872.1"/>
    <property type="molecule type" value="Genomic_DNA"/>
</dbReference>
<dbReference type="SUPFAM" id="SSF50621">
    <property type="entry name" value="Alanine racemase C-terminal domain-like"/>
    <property type="match status" value="1"/>
</dbReference>
<dbReference type="SMART" id="SM01005">
    <property type="entry name" value="Ala_racemase_C"/>
    <property type="match status" value="1"/>
</dbReference>
<keyword evidence="10" id="KW-1185">Reference proteome</keyword>
<dbReference type="PRINTS" id="PR00992">
    <property type="entry name" value="ALARACEMASE"/>
</dbReference>
<dbReference type="Gene3D" id="3.20.20.10">
    <property type="entry name" value="Alanine racemase"/>
    <property type="match status" value="1"/>
</dbReference>
<feature type="binding site" evidence="5 7">
    <location>
        <position position="316"/>
    </location>
    <ligand>
        <name>substrate</name>
    </ligand>
</feature>
<comment type="catalytic activity">
    <reaction evidence="1 5">
        <text>L-alanine = D-alanine</text>
        <dbReference type="Rhea" id="RHEA:20249"/>
        <dbReference type="ChEBI" id="CHEBI:57416"/>
        <dbReference type="ChEBI" id="CHEBI:57972"/>
        <dbReference type="EC" id="5.1.1.1"/>
    </reaction>
</comment>
<dbReference type="OrthoDB" id="9813814at2"/>
<dbReference type="NCBIfam" id="TIGR00492">
    <property type="entry name" value="alr"/>
    <property type="match status" value="1"/>
</dbReference>
<dbReference type="PANTHER" id="PTHR30511">
    <property type="entry name" value="ALANINE RACEMASE"/>
    <property type="match status" value="1"/>
</dbReference>
<protein>
    <recommendedName>
        <fullName evidence="5">Alanine racemase</fullName>
        <ecNumber evidence="5">5.1.1.1</ecNumber>
    </recommendedName>
</protein>
<evidence type="ECO:0000256" key="1">
    <source>
        <dbReference type="ARBA" id="ARBA00000316"/>
    </source>
</evidence>
<dbReference type="EC" id="5.1.1.1" evidence="5"/>
<organism evidence="9 10">
    <name type="scientific">Acetilactobacillus jinshanensis</name>
    <dbReference type="NCBI Taxonomy" id="1720083"/>
    <lineage>
        <taxon>Bacteria</taxon>
        <taxon>Bacillati</taxon>
        <taxon>Bacillota</taxon>
        <taxon>Bacilli</taxon>
        <taxon>Lactobacillales</taxon>
        <taxon>Lactobacillaceae</taxon>
        <taxon>Acetilactobacillus</taxon>
    </lineage>
</organism>
<comment type="cofactor">
    <cofactor evidence="2 5 6">
        <name>pyridoxal 5'-phosphate</name>
        <dbReference type="ChEBI" id="CHEBI:597326"/>
    </cofactor>
</comment>
<accession>A0A4P6ZN65</accession>
<dbReference type="PANTHER" id="PTHR30511:SF0">
    <property type="entry name" value="ALANINE RACEMASE, CATABOLIC-RELATED"/>
    <property type="match status" value="1"/>
</dbReference>
<evidence type="ECO:0000259" key="8">
    <source>
        <dbReference type="SMART" id="SM01005"/>
    </source>
</evidence>
<feature type="domain" description="Alanine racemase C-terminal" evidence="8">
    <location>
        <begin position="248"/>
        <end position="373"/>
    </location>
</feature>
<feature type="binding site" evidence="5 7">
    <location>
        <position position="140"/>
    </location>
    <ligand>
        <name>substrate</name>
    </ligand>
</feature>
<dbReference type="GO" id="GO:0030632">
    <property type="term" value="P:D-alanine biosynthetic process"/>
    <property type="evidence" value="ECO:0007669"/>
    <property type="project" value="UniProtKB-UniRule"/>
</dbReference>
<dbReference type="Gene3D" id="2.40.37.10">
    <property type="entry name" value="Lyase, Ornithine Decarboxylase, Chain A, domain 1"/>
    <property type="match status" value="1"/>
</dbReference>
<dbReference type="HAMAP" id="MF_01201">
    <property type="entry name" value="Ala_racemase"/>
    <property type="match status" value="1"/>
</dbReference>
<evidence type="ECO:0000313" key="9">
    <source>
        <dbReference type="EMBL" id="QBP18872.1"/>
    </source>
</evidence>
<name>A0A4P6ZN65_9LACO</name>
<dbReference type="InterPro" id="IPR029066">
    <property type="entry name" value="PLP-binding_barrel"/>
</dbReference>
<keyword evidence="3 5" id="KW-0663">Pyridoxal phosphate</keyword>
<keyword evidence="4 5" id="KW-0413">Isomerase</keyword>
<feature type="active site" description="Proton acceptor; specific for L-alanine" evidence="5">
    <location>
        <position position="269"/>
    </location>
</feature>
<dbReference type="GO" id="GO:0030170">
    <property type="term" value="F:pyridoxal phosphate binding"/>
    <property type="evidence" value="ECO:0007669"/>
    <property type="project" value="UniProtKB-UniRule"/>
</dbReference>
<dbReference type="RefSeq" id="WP_133442430.1">
    <property type="nucleotide sequence ID" value="NZ_CP034726.1"/>
</dbReference>
<sequence length="374" mass="41281">MAVGVHRNAQVIVNRAALYHNIHSEYERLDHGTRLFMVVKANGYGHGAVEVAKVAKKAGASGFCVAILDEALELRKAGLQDPILVLGLTDLNAVPVAAKEHVSLTVSSAKWLQKAAQLLRKQSIKDPLRVHIGLDTGMGRIGFQTQTGLKQALKAIKQDHNQLDFEGIFTHFATADSPDDKYFKLQVNRFNKLMEVVKPRPKFVHVSNSATSLWHQKCNGNMIRYGAAGYGLNPSAGALKPPFKLEPAMTVTTELSYVKLVKPGRSIGYGATYTTGDDQWIGTVPIGYADGFHRNLKGFHVLIDGQFCPVIGQVCMDQFMVRLPHQMEPGTKVTIIGKDGDKEISLQDMADYSHTIHYEIACGFTERLPRKYIN</sequence>
<evidence type="ECO:0000256" key="6">
    <source>
        <dbReference type="PIRSR" id="PIRSR600821-50"/>
    </source>
</evidence>
<dbReference type="GO" id="GO:0008784">
    <property type="term" value="F:alanine racemase activity"/>
    <property type="evidence" value="ECO:0007669"/>
    <property type="project" value="UniProtKB-UniRule"/>
</dbReference>
<dbReference type="FunFam" id="3.20.20.10:FF:000002">
    <property type="entry name" value="Alanine racemase"/>
    <property type="match status" value="1"/>
</dbReference>
<comment type="similarity">
    <text evidence="5">Belongs to the alanine racemase family.</text>
</comment>
<evidence type="ECO:0000256" key="4">
    <source>
        <dbReference type="ARBA" id="ARBA00023235"/>
    </source>
</evidence>
<comment type="function">
    <text evidence="5">Catalyzes the interconversion of L-alanine and D-alanine. May also act on other amino acids.</text>
</comment>
<gene>
    <name evidence="9" type="ORF">ELX58_07185</name>
</gene>
<dbReference type="InterPro" id="IPR009006">
    <property type="entry name" value="Ala_racemase/Decarboxylase_C"/>
</dbReference>
<evidence type="ECO:0000313" key="10">
    <source>
        <dbReference type="Proteomes" id="UP000294321"/>
    </source>
</evidence>